<reference evidence="1" key="1">
    <citation type="journal article" date="2014" name="Front. Microbiol.">
        <title>High frequency of phylogenetically diverse reductive dehalogenase-homologous genes in deep subseafloor sedimentary metagenomes.</title>
        <authorList>
            <person name="Kawai M."/>
            <person name="Futagami T."/>
            <person name="Toyoda A."/>
            <person name="Takaki Y."/>
            <person name="Nishi S."/>
            <person name="Hori S."/>
            <person name="Arai W."/>
            <person name="Tsubouchi T."/>
            <person name="Morono Y."/>
            <person name="Uchiyama I."/>
            <person name="Ito T."/>
            <person name="Fujiyama A."/>
            <person name="Inagaki F."/>
            <person name="Takami H."/>
        </authorList>
    </citation>
    <scope>NUCLEOTIDE SEQUENCE</scope>
    <source>
        <strain evidence="1">Expedition CK06-06</strain>
    </source>
</reference>
<dbReference type="AlphaFoldDB" id="X1TBV3"/>
<protein>
    <submittedName>
        <fullName evidence="1">Uncharacterized protein</fullName>
    </submittedName>
</protein>
<evidence type="ECO:0000313" key="1">
    <source>
        <dbReference type="EMBL" id="GAI77479.1"/>
    </source>
</evidence>
<dbReference type="EMBL" id="BARW01006551">
    <property type="protein sequence ID" value="GAI77479.1"/>
    <property type="molecule type" value="Genomic_DNA"/>
</dbReference>
<comment type="caution">
    <text evidence="1">The sequence shown here is derived from an EMBL/GenBank/DDBJ whole genome shotgun (WGS) entry which is preliminary data.</text>
</comment>
<gene>
    <name evidence="1" type="ORF">S12H4_13763</name>
</gene>
<sequence>TKQEFVDMILKAGKSMPIDVKLLTKKYIEKQWYITPRNMLIFVKETIEINLRNLEEFNPPRLTKDIIFIEQLPKGSREPDEISFEFANEAISKLRFMKEIEKQIVTIPSTVKHAIGTLTEDPKDYEWGGGMDFEIIKGKPQIERLLAYFGEEGTMPWRVIKKYGNDVEVRFHTHPGVCLALPSKTDVSTFINSKQQVSIIFSECEILVMEKTRQTPKIITMDEITETTPDINSIRASLIHTSQCIQSNSFHSSLSLVLTNIVNSFSIHSLNSLSSSEIIFNSPS</sequence>
<accession>X1TBV3</accession>
<feature type="non-terminal residue" evidence="1">
    <location>
        <position position="1"/>
    </location>
</feature>
<proteinExistence type="predicted"/>
<organism evidence="1">
    <name type="scientific">marine sediment metagenome</name>
    <dbReference type="NCBI Taxonomy" id="412755"/>
    <lineage>
        <taxon>unclassified sequences</taxon>
        <taxon>metagenomes</taxon>
        <taxon>ecological metagenomes</taxon>
    </lineage>
</organism>
<name>X1TBV3_9ZZZZ</name>